<keyword evidence="5" id="KW-0479">Metal-binding</keyword>
<dbReference type="GO" id="GO:0046872">
    <property type="term" value="F:metal ion binding"/>
    <property type="evidence" value="ECO:0007669"/>
    <property type="project" value="UniProtKB-KW"/>
</dbReference>
<evidence type="ECO:0000256" key="5">
    <source>
        <dbReference type="ARBA" id="ARBA00022723"/>
    </source>
</evidence>
<dbReference type="Gene3D" id="3.40.640.10">
    <property type="entry name" value="Type I PLP-dependent aspartate aminotransferase-like (Major domain)"/>
    <property type="match status" value="1"/>
</dbReference>
<organism evidence="12 13">
    <name type="scientific">Sulfobacillus harzensis</name>
    <dbReference type="NCBI Taxonomy" id="2729629"/>
    <lineage>
        <taxon>Bacteria</taxon>
        <taxon>Bacillati</taxon>
        <taxon>Bacillota</taxon>
        <taxon>Clostridia</taxon>
        <taxon>Eubacteriales</taxon>
        <taxon>Clostridiales Family XVII. Incertae Sedis</taxon>
        <taxon>Sulfobacillus</taxon>
    </lineage>
</organism>
<dbReference type="GO" id="GO:0051536">
    <property type="term" value="F:iron-sulfur cluster binding"/>
    <property type="evidence" value="ECO:0007669"/>
    <property type="project" value="UniProtKB-KW"/>
</dbReference>
<comment type="cofactor">
    <cofactor evidence="1 10">
        <name>pyridoxal 5'-phosphate</name>
        <dbReference type="ChEBI" id="CHEBI:597326"/>
    </cofactor>
</comment>
<dbReference type="InterPro" id="IPR020578">
    <property type="entry name" value="Aminotrans_V_PyrdxlP_BS"/>
</dbReference>
<keyword evidence="13" id="KW-1185">Reference proteome</keyword>
<keyword evidence="7" id="KW-0408">Iron</keyword>
<dbReference type="Gene3D" id="3.90.1150.10">
    <property type="entry name" value="Aspartate Aminotransferase, domain 1"/>
    <property type="match status" value="1"/>
</dbReference>
<dbReference type="Proteomes" id="UP000533476">
    <property type="component" value="Unassembled WGS sequence"/>
</dbReference>
<dbReference type="InterPro" id="IPR016454">
    <property type="entry name" value="Cysteine_dSase"/>
</dbReference>
<comment type="similarity">
    <text evidence="2">Belongs to the class-V pyridoxal-phosphate-dependent aminotransferase family. NifS/IscS subfamily.</text>
</comment>
<reference evidence="12 13" key="1">
    <citation type="submission" date="2020-04" db="EMBL/GenBank/DDBJ databases">
        <authorList>
            <person name="Zhang R."/>
            <person name="Schippers A."/>
        </authorList>
    </citation>
    <scope>NUCLEOTIDE SEQUENCE [LARGE SCALE GENOMIC DNA]</scope>
    <source>
        <strain evidence="12 13">DSM 109850</strain>
    </source>
</reference>
<name>A0A7Y0L1I2_9FIRM</name>
<dbReference type="InterPro" id="IPR015424">
    <property type="entry name" value="PyrdxlP-dep_Trfase"/>
</dbReference>
<dbReference type="PIRSF" id="PIRSF005572">
    <property type="entry name" value="NifS"/>
    <property type="match status" value="1"/>
</dbReference>
<evidence type="ECO:0000313" key="13">
    <source>
        <dbReference type="Proteomes" id="UP000533476"/>
    </source>
</evidence>
<evidence type="ECO:0000256" key="2">
    <source>
        <dbReference type="ARBA" id="ARBA00006490"/>
    </source>
</evidence>
<keyword evidence="8" id="KW-0411">Iron-sulfur</keyword>
<evidence type="ECO:0000256" key="10">
    <source>
        <dbReference type="RuleBase" id="RU004504"/>
    </source>
</evidence>
<evidence type="ECO:0000256" key="7">
    <source>
        <dbReference type="ARBA" id="ARBA00023004"/>
    </source>
</evidence>
<keyword evidence="6" id="KW-0663">Pyridoxal phosphate</keyword>
<dbReference type="PANTHER" id="PTHR11601:SF34">
    <property type="entry name" value="CYSTEINE DESULFURASE"/>
    <property type="match status" value="1"/>
</dbReference>
<evidence type="ECO:0000256" key="1">
    <source>
        <dbReference type="ARBA" id="ARBA00001933"/>
    </source>
</evidence>
<sequence>MRLRSAPKYGYPDFNATTPVDPQVVAAMAPFWTDHFYNPSAAYPEALTVQVAVEQARAAVAALLGAERDPHSIVFTSGGTESNNWVLRGVWMAQRSRRHRLILSAIEHPAMMETAAVLASLGAEIVTIPVDAQGVIRLDALDAALDEQTALVSVMLANNEIGTLQPVAEVARRAHVVGAWVHTDAAQAVGKIPVDVEQLGVDFLTVAGHKFYAPKGIGALYIRPGVTVPPMMTGGGQQEGRRSGAEPVPLIVGLGKAAQLARAWIQQDGPGHQAALRHALEVQLRETCPDITVFATGADRLPNTVALAHPAWTGSALLAACPAIRAGTGSACHHPDDTGSPTLRALGVAPTLARGLVRLSLGRKTTAEDLAVAATALTQAVSPRLP</sequence>
<keyword evidence="4" id="KW-0808">Transferase</keyword>
<evidence type="ECO:0000256" key="9">
    <source>
        <dbReference type="ARBA" id="ARBA00050776"/>
    </source>
</evidence>
<protein>
    <recommendedName>
        <fullName evidence="3">cysteine desulfurase</fullName>
        <ecNumber evidence="3">2.8.1.7</ecNumber>
    </recommendedName>
</protein>
<dbReference type="InterPro" id="IPR015421">
    <property type="entry name" value="PyrdxlP-dep_Trfase_major"/>
</dbReference>
<dbReference type="Gene3D" id="1.10.260.50">
    <property type="match status" value="1"/>
</dbReference>
<dbReference type="EC" id="2.8.1.7" evidence="3"/>
<dbReference type="FunFam" id="3.40.640.10:FF:000084">
    <property type="entry name" value="IscS-like cysteine desulfurase"/>
    <property type="match status" value="1"/>
</dbReference>
<dbReference type="RefSeq" id="WP_169097063.1">
    <property type="nucleotide sequence ID" value="NZ_JABBVZ010000009.1"/>
</dbReference>
<evidence type="ECO:0000256" key="8">
    <source>
        <dbReference type="ARBA" id="ARBA00023014"/>
    </source>
</evidence>
<dbReference type="InterPro" id="IPR015422">
    <property type="entry name" value="PyrdxlP-dep_Trfase_small"/>
</dbReference>
<proteinExistence type="inferred from homology"/>
<evidence type="ECO:0000313" key="12">
    <source>
        <dbReference type="EMBL" id="NMP21576.1"/>
    </source>
</evidence>
<dbReference type="PROSITE" id="PS00595">
    <property type="entry name" value="AA_TRANSFER_CLASS_5"/>
    <property type="match status" value="1"/>
</dbReference>
<dbReference type="AlphaFoldDB" id="A0A7Y0L1I2"/>
<dbReference type="InterPro" id="IPR000192">
    <property type="entry name" value="Aminotrans_V_dom"/>
</dbReference>
<dbReference type="Pfam" id="PF00266">
    <property type="entry name" value="Aminotran_5"/>
    <property type="match status" value="1"/>
</dbReference>
<evidence type="ECO:0000256" key="4">
    <source>
        <dbReference type="ARBA" id="ARBA00022679"/>
    </source>
</evidence>
<dbReference type="EMBL" id="JABBVZ010000009">
    <property type="protein sequence ID" value="NMP21576.1"/>
    <property type="molecule type" value="Genomic_DNA"/>
</dbReference>
<dbReference type="GO" id="GO:0031071">
    <property type="term" value="F:cysteine desulfurase activity"/>
    <property type="evidence" value="ECO:0007669"/>
    <property type="project" value="UniProtKB-EC"/>
</dbReference>
<evidence type="ECO:0000256" key="6">
    <source>
        <dbReference type="ARBA" id="ARBA00022898"/>
    </source>
</evidence>
<evidence type="ECO:0000256" key="3">
    <source>
        <dbReference type="ARBA" id="ARBA00012239"/>
    </source>
</evidence>
<comment type="catalytic activity">
    <reaction evidence="9">
        <text>(sulfur carrier)-H + L-cysteine = (sulfur carrier)-SH + L-alanine</text>
        <dbReference type="Rhea" id="RHEA:43892"/>
        <dbReference type="Rhea" id="RHEA-COMP:14737"/>
        <dbReference type="Rhea" id="RHEA-COMP:14739"/>
        <dbReference type="ChEBI" id="CHEBI:29917"/>
        <dbReference type="ChEBI" id="CHEBI:35235"/>
        <dbReference type="ChEBI" id="CHEBI:57972"/>
        <dbReference type="ChEBI" id="CHEBI:64428"/>
        <dbReference type="EC" id="2.8.1.7"/>
    </reaction>
</comment>
<evidence type="ECO:0000259" key="11">
    <source>
        <dbReference type="Pfam" id="PF00266"/>
    </source>
</evidence>
<gene>
    <name evidence="12" type="ORF">HIJ39_04295</name>
</gene>
<accession>A0A7Y0L1I2</accession>
<dbReference type="PANTHER" id="PTHR11601">
    <property type="entry name" value="CYSTEINE DESULFURYLASE FAMILY MEMBER"/>
    <property type="match status" value="1"/>
</dbReference>
<feature type="domain" description="Aminotransferase class V" evidence="11">
    <location>
        <begin position="11"/>
        <end position="370"/>
    </location>
</feature>
<dbReference type="SUPFAM" id="SSF53383">
    <property type="entry name" value="PLP-dependent transferases"/>
    <property type="match status" value="1"/>
</dbReference>
<comment type="caution">
    <text evidence="12">The sequence shown here is derived from an EMBL/GenBank/DDBJ whole genome shotgun (WGS) entry which is preliminary data.</text>
</comment>